<reference evidence="2 3" key="1">
    <citation type="submission" date="2011-08" db="EMBL/GenBank/DDBJ databases">
        <title>The Genome Sequence of Alistipes indistinctus YIT 12060.</title>
        <authorList>
            <consortium name="The Broad Institute Genome Sequencing Platform"/>
            <person name="Earl A."/>
            <person name="Ward D."/>
            <person name="Feldgarden M."/>
            <person name="Gevers D."/>
            <person name="Morotomi M."/>
            <person name="Young S.K."/>
            <person name="Zeng Q."/>
            <person name="Gargeya S."/>
            <person name="Fitzgerald M."/>
            <person name="Haas B."/>
            <person name="Abouelleil A."/>
            <person name="Alvarado L."/>
            <person name="Arachchi H.M."/>
            <person name="Berlin A."/>
            <person name="Brown A."/>
            <person name="Chapman S.B."/>
            <person name="Chen Z."/>
            <person name="Dunbar C."/>
            <person name="Freedman E."/>
            <person name="Gearin G."/>
            <person name="Gellesch M."/>
            <person name="Goldberg J."/>
            <person name="Griggs A."/>
            <person name="Gujja S."/>
            <person name="Heiman D."/>
            <person name="Howarth C."/>
            <person name="Larson L."/>
            <person name="Lui A."/>
            <person name="MacDonald P.J.P."/>
            <person name="Montmayeur A."/>
            <person name="Murphy C."/>
            <person name="Neiman D."/>
            <person name="Pearson M."/>
            <person name="Priest M."/>
            <person name="Roberts A."/>
            <person name="Saif S."/>
            <person name="Shea T."/>
            <person name="Shenoy N."/>
            <person name="Sisk P."/>
            <person name="Stolte C."/>
            <person name="Sykes S."/>
            <person name="Wortman J."/>
            <person name="Nusbaum C."/>
            <person name="Birren B."/>
        </authorList>
    </citation>
    <scope>NUCLEOTIDE SEQUENCE [LARGE SCALE GENOMIC DNA]</scope>
    <source>
        <strain evidence="2 3">YIT 12060</strain>
    </source>
</reference>
<dbReference type="EMBL" id="ADLD01000009">
    <property type="protein sequence ID" value="EHB92506.1"/>
    <property type="molecule type" value="Genomic_DNA"/>
</dbReference>
<sequence>MAVLNIEKSFLTENRSVLDFLNQSGQGLYIPLYQRDYSWDSDNIEQLLEDLTRGVQRIASGEVSDDSKEIRFLGTIITVIEPIENNIYPVDVQAIPARIEKLIDGQQRVSTIALMAMLLTKRLTEIKNKVKPDNVIYEQINEICNIWIDQKLYVCI</sequence>
<dbReference type="Pfam" id="PF03235">
    <property type="entry name" value="GmrSD_N"/>
    <property type="match status" value="1"/>
</dbReference>
<keyword evidence="3" id="KW-1185">Reference proteome</keyword>
<evidence type="ECO:0000259" key="1">
    <source>
        <dbReference type="Pfam" id="PF03235"/>
    </source>
</evidence>
<evidence type="ECO:0000313" key="2">
    <source>
        <dbReference type="EMBL" id="EHB92506.1"/>
    </source>
</evidence>
<feature type="domain" description="GmrSD restriction endonucleases N-terminal" evidence="1">
    <location>
        <begin position="18"/>
        <end position="131"/>
    </location>
</feature>
<accession>G5H7Q7</accession>
<dbReference type="PANTHER" id="PTHR35149:SF2">
    <property type="entry name" value="DUF262 DOMAIN-CONTAINING PROTEIN"/>
    <property type="match status" value="1"/>
</dbReference>
<comment type="caution">
    <text evidence="2">The sequence shown here is derived from an EMBL/GenBank/DDBJ whole genome shotgun (WGS) entry which is preliminary data.</text>
</comment>
<evidence type="ECO:0000313" key="3">
    <source>
        <dbReference type="Proteomes" id="UP000006008"/>
    </source>
</evidence>
<dbReference type="STRING" id="742725.HMPREF9450_00710"/>
<name>G5H7Q7_9BACT</name>
<organism evidence="2 3">
    <name type="scientific">Alistipes indistinctus YIT 12060</name>
    <dbReference type="NCBI Taxonomy" id="742725"/>
    <lineage>
        <taxon>Bacteria</taxon>
        <taxon>Pseudomonadati</taxon>
        <taxon>Bacteroidota</taxon>
        <taxon>Bacteroidia</taxon>
        <taxon>Bacteroidales</taxon>
        <taxon>Rikenellaceae</taxon>
        <taxon>Alistipes</taxon>
    </lineage>
</organism>
<dbReference type="InterPro" id="IPR004919">
    <property type="entry name" value="GmrSD_N"/>
</dbReference>
<dbReference type="GeneID" id="92816279"/>
<dbReference type="Proteomes" id="UP000006008">
    <property type="component" value="Unassembled WGS sequence"/>
</dbReference>
<dbReference type="AlphaFoldDB" id="G5H7Q7"/>
<protein>
    <recommendedName>
        <fullName evidence="1">GmrSD restriction endonucleases N-terminal domain-containing protein</fullName>
    </recommendedName>
</protein>
<dbReference type="HOGENOM" id="CLU_1682933_0_0_10"/>
<gene>
    <name evidence="2" type="ORF">HMPREF9450_00710</name>
</gene>
<dbReference type="PANTHER" id="PTHR35149">
    <property type="entry name" value="SLL5132 PROTEIN"/>
    <property type="match status" value="1"/>
</dbReference>
<dbReference type="eggNOG" id="COG1479">
    <property type="taxonomic scope" value="Bacteria"/>
</dbReference>
<dbReference type="RefSeq" id="WP_009133516.1">
    <property type="nucleotide sequence ID" value="NZ_CP102250.1"/>
</dbReference>
<proteinExistence type="predicted"/>